<dbReference type="PROSITE" id="PS00107">
    <property type="entry name" value="PROTEIN_KINASE_ATP"/>
    <property type="match status" value="1"/>
</dbReference>
<dbReference type="InterPro" id="IPR000719">
    <property type="entry name" value="Prot_kinase_dom"/>
</dbReference>
<comment type="catalytic activity">
    <reaction evidence="10">
        <text>L-threonyl-[protein] + ATP = O-phospho-L-threonyl-[protein] + ADP + H(+)</text>
        <dbReference type="Rhea" id="RHEA:46608"/>
        <dbReference type="Rhea" id="RHEA-COMP:11060"/>
        <dbReference type="Rhea" id="RHEA-COMP:11605"/>
        <dbReference type="ChEBI" id="CHEBI:15378"/>
        <dbReference type="ChEBI" id="CHEBI:30013"/>
        <dbReference type="ChEBI" id="CHEBI:30616"/>
        <dbReference type="ChEBI" id="CHEBI:61977"/>
        <dbReference type="ChEBI" id="CHEBI:456216"/>
        <dbReference type="EC" id="2.7.11.17"/>
    </reaction>
</comment>
<dbReference type="Gene3D" id="3.10.450.50">
    <property type="match status" value="1"/>
</dbReference>
<evidence type="ECO:0000256" key="3">
    <source>
        <dbReference type="ARBA" id="ARBA00022527"/>
    </source>
</evidence>
<reference evidence="14" key="2">
    <citation type="submission" date="2025-08" db="UniProtKB">
        <authorList>
            <consortium name="Ensembl"/>
        </authorList>
    </citation>
    <scope>IDENTIFICATION</scope>
</reference>
<dbReference type="InterPro" id="IPR008271">
    <property type="entry name" value="Ser/Thr_kinase_AS"/>
</dbReference>
<dbReference type="CDD" id="cd14086">
    <property type="entry name" value="STKc_CaMKII"/>
    <property type="match status" value="1"/>
</dbReference>
<keyword evidence="8 12" id="KW-0067">ATP-binding</keyword>
<evidence type="ECO:0000256" key="7">
    <source>
        <dbReference type="ARBA" id="ARBA00022777"/>
    </source>
</evidence>
<evidence type="ECO:0000256" key="2">
    <source>
        <dbReference type="ARBA" id="ARBA00012434"/>
    </source>
</evidence>
<dbReference type="PANTHER" id="PTHR24347">
    <property type="entry name" value="SERINE/THREONINE-PROTEIN KINASE"/>
    <property type="match status" value="1"/>
</dbReference>
<dbReference type="Ensembl" id="ENSTRUT00000079043.1">
    <property type="protein sequence ID" value="ENSTRUP00000086428.1"/>
    <property type="gene ID" value="ENSTRUG00000007602.3"/>
</dbReference>
<evidence type="ECO:0000256" key="6">
    <source>
        <dbReference type="ARBA" id="ARBA00022741"/>
    </source>
</evidence>
<dbReference type="Pfam" id="PF08332">
    <property type="entry name" value="CaMKII_AD"/>
    <property type="match status" value="1"/>
</dbReference>
<dbReference type="GO" id="GO:0010468">
    <property type="term" value="P:regulation of gene expression"/>
    <property type="evidence" value="ECO:0007669"/>
    <property type="project" value="UniProtKB-ARBA"/>
</dbReference>
<dbReference type="InterPro" id="IPR011009">
    <property type="entry name" value="Kinase-like_dom_sf"/>
</dbReference>
<evidence type="ECO:0000256" key="8">
    <source>
        <dbReference type="ARBA" id="ARBA00022840"/>
    </source>
</evidence>
<gene>
    <name evidence="14" type="primary">LOC101073370</name>
</gene>
<dbReference type="InterPro" id="IPR017441">
    <property type="entry name" value="Protein_kinase_ATP_BS"/>
</dbReference>
<evidence type="ECO:0000256" key="11">
    <source>
        <dbReference type="ARBA" id="ARBA00047430"/>
    </source>
</evidence>
<dbReference type="GO" id="GO:0023052">
    <property type="term" value="P:signaling"/>
    <property type="evidence" value="ECO:0007669"/>
    <property type="project" value="UniProtKB-ARBA"/>
</dbReference>
<sequence length="570" mass="64359">MAATTCTRFTDEYQMYEELGKGAFSVVRRCMKISTGQEYAAKIINTKKLSARDHQKLEREARICRLLKHHNIVRLHDSISEEGSHYLVFDLVTGGELFEDIVAREYYSEADASHCIQQILEAVLHCHQMGVVHRDLKPENLLLASKLKGAAVKLADFGLAIEVQGDQQAWFGFAGTPGYLSPEVLRKDPYGKPVDMWACGVILYILLVGYPPFWDEDQHRLYQQIKAGAYDFPSPEWDTVTPEAKDLINKMLTINPAKRVTASDALKHPWICQRSTVASMMHRQETVECLKKFNARRKLKGAILTTMLATRNFSGRTKPLRNPADRTAKSLLNKKADGVKVSPSFSVAVLCLSISLTGPQLVSLVLHHQGFHSSWFPIRRVLMFLIFRLPRFSVSSPVLMLCCRSVLTCSSLNPDCDASCLDPVGPPDSFFFVPCFAARKQEIIKVTEQLIEAINNGDFEAYTKICDPGLTSFEPEAMGNLVEGTDFHRFYFENGSMTKLPVHTILLNPHVHLIGDEAACIAYVRLTQYIDSDGKPRTVQSEETRIWHRRDSKWQNIHFHRSGSPTIPTK</sequence>
<evidence type="ECO:0000256" key="9">
    <source>
        <dbReference type="ARBA" id="ARBA00022860"/>
    </source>
</evidence>
<keyword evidence="4" id="KW-0597">Phosphoprotein</keyword>
<dbReference type="InterPro" id="IPR032710">
    <property type="entry name" value="NTF2-like_dom_sf"/>
</dbReference>
<feature type="binding site" evidence="12">
    <location>
        <position position="42"/>
    </location>
    <ligand>
        <name>ATP</name>
        <dbReference type="ChEBI" id="CHEBI:30616"/>
    </ligand>
</feature>
<dbReference type="PROSITE" id="PS50011">
    <property type="entry name" value="PROTEIN_KINASE_DOM"/>
    <property type="match status" value="1"/>
</dbReference>
<evidence type="ECO:0000259" key="13">
    <source>
        <dbReference type="PROSITE" id="PS50011"/>
    </source>
</evidence>
<dbReference type="GO" id="GO:0030424">
    <property type="term" value="C:axon"/>
    <property type="evidence" value="ECO:0007669"/>
    <property type="project" value="UniProtKB-ARBA"/>
</dbReference>
<dbReference type="GO" id="GO:0007613">
    <property type="term" value="P:memory"/>
    <property type="evidence" value="ECO:0007669"/>
    <property type="project" value="UniProtKB-ARBA"/>
</dbReference>
<dbReference type="EC" id="2.7.11.17" evidence="2"/>
<evidence type="ECO:0000256" key="5">
    <source>
        <dbReference type="ARBA" id="ARBA00022679"/>
    </source>
</evidence>
<comment type="similarity">
    <text evidence="1">Belongs to the protein kinase superfamily. CAMK Ser/Thr protein kinase family. CaMK subfamily.</text>
</comment>
<evidence type="ECO:0000313" key="14">
    <source>
        <dbReference type="Ensembl" id="ENSTRUP00000086428.1"/>
    </source>
</evidence>
<dbReference type="Gene3D" id="3.30.200.20">
    <property type="entry name" value="Phosphorylase Kinase, domain 1"/>
    <property type="match status" value="1"/>
</dbReference>
<proteinExistence type="inferred from homology"/>
<evidence type="ECO:0000313" key="15">
    <source>
        <dbReference type="Proteomes" id="UP000005226"/>
    </source>
</evidence>
<keyword evidence="9" id="KW-0112">Calmodulin-binding</keyword>
<dbReference type="GO" id="GO:0005524">
    <property type="term" value="F:ATP binding"/>
    <property type="evidence" value="ECO:0007669"/>
    <property type="project" value="UniProtKB-UniRule"/>
</dbReference>
<dbReference type="FunFam" id="1.10.510.10:FF:000001">
    <property type="entry name" value="Calcium/calmodulin-dependent protein kinase type II subunit delta"/>
    <property type="match status" value="1"/>
</dbReference>
<evidence type="ECO:0000256" key="10">
    <source>
        <dbReference type="ARBA" id="ARBA00047307"/>
    </source>
</evidence>
<reference evidence="14" key="3">
    <citation type="submission" date="2025-09" db="UniProtKB">
        <authorList>
            <consortium name="Ensembl"/>
        </authorList>
    </citation>
    <scope>IDENTIFICATION</scope>
</reference>
<evidence type="ECO:0000256" key="1">
    <source>
        <dbReference type="ARBA" id="ARBA00005354"/>
    </source>
</evidence>
<dbReference type="InterPro" id="IPR013543">
    <property type="entry name" value="Ca/CaM-dep_prot_kinase-assoc"/>
</dbReference>
<dbReference type="FunFam" id="3.30.200.20:FF:000002">
    <property type="entry name" value="Calcium/calmodulin-dependent protein kinase type II subunit delta isoform 2"/>
    <property type="match status" value="1"/>
</dbReference>
<reference evidence="14 15" key="1">
    <citation type="journal article" date="2011" name="Genome Biol. Evol.">
        <title>Integration of the genetic map and genome assembly of fugu facilitates insights into distinct features of genome evolution in teleosts and mammals.</title>
        <authorList>
            <person name="Kai W."/>
            <person name="Kikuchi K."/>
            <person name="Tohari S."/>
            <person name="Chew A.K."/>
            <person name="Tay A."/>
            <person name="Fujiwara A."/>
            <person name="Hosoya S."/>
            <person name="Suetake H."/>
            <person name="Naruse K."/>
            <person name="Brenner S."/>
            <person name="Suzuki Y."/>
            <person name="Venkatesh B."/>
        </authorList>
    </citation>
    <scope>NUCLEOTIDE SEQUENCE [LARGE SCALE GENOMIC DNA]</scope>
</reference>
<dbReference type="GO" id="GO:0007154">
    <property type="term" value="P:cell communication"/>
    <property type="evidence" value="ECO:0007669"/>
    <property type="project" value="UniProtKB-ARBA"/>
</dbReference>
<keyword evidence="7" id="KW-0418">Kinase</keyword>
<accession>A0A674PLC9</accession>
<dbReference type="InParanoid" id="A0A674PLC9"/>
<dbReference type="SUPFAM" id="SSF54427">
    <property type="entry name" value="NTF2-like"/>
    <property type="match status" value="1"/>
</dbReference>
<evidence type="ECO:0000256" key="12">
    <source>
        <dbReference type="PROSITE-ProRule" id="PRU10141"/>
    </source>
</evidence>
<dbReference type="SMART" id="SM00220">
    <property type="entry name" value="S_TKc"/>
    <property type="match status" value="1"/>
</dbReference>
<dbReference type="Proteomes" id="UP000005226">
    <property type="component" value="Chromosome 8"/>
</dbReference>
<dbReference type="PROSITE" id="PS00108">
    <property type="entry name" value="PROTEIN_KINASE_ST"/>
    <property type="match status" value="1"/>
</dbReference>
<name>A0A674PLC9_TAKRU</name>
<protein>
    <recommendedName>
        <fullName evidence="2">calcium/calmodulin-dependent protein kinase</fullName>
        <ecNumber evidence="2">2.7.11.17</ecNumber>
    </recommendedName>
</protein>
<keyword evidence="15" id="KW-1185">Reference proteome</keyword>
<keyword evidence="6 12" id="KW-0547">Nucleotide-binding</keyword>
<dbReference type="GO" id="GO:0004683">
    <property type="term" value="F:calcium/calmodulin-dependent protein kinase activity"/>
    <property type="evidence" value="ECO:0007669"/>
    <property type="project" value="UniProtKB-EC"/>
</dbReference>
<keyword evidence="5" id="KW-0808">Transferase</keyword>
<comment type="catalytic activity">
    <reaction evidence="11">
        <text>L-seryl-[protein] + ATP = O-phospho-L-seryl-[protein] + ADP + H(+)</text>
        <dbReference type="Rhea" id="RHEA:17989"/>
        <dbReference type="Rhea" id="RHEA-COMP:9863"/>
        <dbReference type="Rhea" id="RHEA-COMP:11604"/>
        <dbReference type="ChEBI" id="CHEBI:15378"/>
        <dbReference type="ChEBI" id="CHEBI:29999"/>
        <dbReference type="ChEBI" id="CHEBI:30616"/>
        <dbReference type="ChEBI" id="CHEBI:83421"/>
        <dbReference type="ChEBI" id="CHEBI:456216"/>
        <dbReference type="EC" id="2.7.11.17"/>
    </reaction>
</comment>
<dbReference type="SUPFAM" id="SSF56112">
    <property type="entry name" value="Protein kinase-like (PK-like)"/>
    <property type="match status" value="1"/>
</dbReference>
<dbReference type="AlphaFoldDB" id="A0A674PLC9"/>
<dbReference type="Gene3D" id="1.10.510.10">
    <property type="entry name" value="Transferase(Phosphotransferase) domain 1"/>
    <property type="match status" value="1"/>
</dbReference>
<organism evidence="14 15">
    <name type="scientific">Takifugu rubripes</name>
    <name type="common">Japanese pufferfish</name>
    <name type="synonym">Fugu rubripes</name>
    <dbReference type="NCBI Taxonomy" id="31033"/>
    <lineage>
        <taxon>Eukaryota</taxon>
        <taxon>Metazoa</taxon>
        <taxon>Chordata</taxon>
        <taxon>Craniata</taxon>
        <taxon>Vertebrata</taxon>
        <taxon>Euteleostomi</taxon>
        <taxon>Actinopterygii</taxon>
        <taxon>Neopterygii</taxon>
        <taxon>Teleostei</taxon>
        <taxon>Neoteleostei</taxon>
        <taxon>Acanthomorphata</taxon>
        <taxon>Eupercaria</taxon>
        <taxon>Tetraodontiformes</taxon>
        <taxon>Tetradontoidea</taxon>
        <taxon>Tetraodontidae</taxon>
        <taxon>Takifugu</taxon>
    </lineage>
</organism>
<keyword evidence="3" id="KW-0723">Serine/threonine-protein kinase</keyword>
<dbReference type="Pfam" id="PF00069">
    <property type="entry name" value="Pkinase"/>
    <property type="match status" value="1"/>
</dbReference>
<dbReference type="GO" id="GO:0005516">
    <property type="term" value="F:calmodulin binding"/>
    <property type="evidence" value="ECO:0007669"/>
    <property type="project" value="UniProtKB-KW"/>
</dbReference>
<evidence type="ECO:0000256" key="4">
    <source>
        <dbReference type="ARBA" id="ARBA00022553"/>
    </source>
</evidence>
<dbReference type="Gene3D" id="6.10.140.620">
    <property type="match status" value="1"/>
</dbReference>
<feature type="domain" description="Protein kinase" evidence="13">
    <location>
        <begin position="13"/>
        <end position="271"/>
    </location>
</feature>
<dbReference type="GeneTree" id="ENSGT00940000159769"/>
<dbReference type="FunFam" id="3.10.450.50:FF:000009">
    <property type="entry name" value="Calcium/calmodulin-dependent protein kinase type II"/>
    <property type="match status" value="1"/>
</dbReference>